<evidence type="ECO:0000313" key="2">
    <source>
        <dbReference type="EMBL" id="OGZ41335.1"/>
    </source>
</evidence>
<sequence length="84" mass="9795">MDGTISREEYTAKKEKLITEKAELSEKSKDFERNGNHWLEPGPAIRFSGSTSQNYRFARKSRRETGFSQKNWLEPRFALPSDLL</sequence>
<evidence type="ECO:0000313" key="3">
    <source>
        <dbReference type="Proteomes" id="UP000176700"/>
    </source>
</evidence>
<dbReference type="Proteomes" id="UP000176700">
    <property type="component" value="Unassembled WGS sequence"/>
</dbReference>
<comment type="caution">
    <text evidence="2">The sequence shown here is derived from an EMBL/GenBank/DDBJ whole genome shotgun (WGS) entry which is preliminary data.</text>
</comment>
<accession>A0A1G2FTC9</accession>
<evidence type="ECO:0008006" key="4">
    <source>
        <dbReference type="Google" id="ProtNLM"/>
    </source>
</evidence>
<evidence type="ECO:0000256" key="1">
    <source>
        <dbReference type="SAM" id="Coils"/>
    </source>
</evidence>
<keyword evidence="1" id="KW-0175">Coiled coil</keyword>
<protein>
    <recommendedName>
        <fullName evidence="4">SHOCT domain-containing protein</fullName>
    </recommendedName>
</protein>
<organism evidence="2 3">
    <name type="scientific">Candidatus Ryanbacteria bacterium RIFCSPHIGHO2_01_45_13</name>
    <dbReference type="NCBI Taxonomy" id="1802112"/>
    <lineage>
        <taxon>Bacteria</taxon>
        <taxon>Candidatus Ryaniibacteriota</taxon>
    </lineage>
</organism>
<gene>
    <name evidence="2" type="ORF">A2W41_01260</name>
</gene>
<proteinExistence type="predicted"/>
<dbReference type="AlphaFoldDB" id="A0A1G2FTC9"/>
<dbReference type="EMBL" id="MHNI01000031">
    <property type="protein sequence ID" value="OGZ41335.1"/>
    <property type="molecule type" value="Genomic_DNA"/>
</dbReference>
<reference evidence="2 3" key="1">
    <citation type="journal article" date="2016" name="Nat. Commun.">
        <title>Thousands of microbial genomes shed light on interconnected biogeochemical processes in an aquifer system.</title>
        <authorList>
            <person name="Anantharaman K."/>
            <person name="Brown C.T."/>
            <person name="Hug L.A."/>
            <person name="Sharon I."/>
            <person name="Castelle C.J."/>
            <person name="Probst A.J."/>
            <person name="Thomas B.C."/>
            <person name="Singh A."/>
            <person name="Wilkins M.J."/>
            <person name="Karaoz U."/>
            <person name="Brodie E.L."/>
            <person name="Williams K.H."/>
            <person name="Hubbard S.S."/>
            <person name="Banfield J.F."/>
        </authorList>
    </citation>
    <scope>NUCLEOTIDE SEQUENCE [LARGE SCALE GENOMIC DNA]</scope>
</reference>
<feature type="coiled-coil region" evidence="1">
    <location>
        <begin position="7"/>
        <end position="34"/>
    </location>
</feature>
<name>A0A1G2FTC9_9BACT</name>